<feature type="chain" id="PRO_5042146170" description="F-box domain-containing protein" evidence="1">
    <location>
        <begin position="16"/>
        <end position="430"/>
    </location>
</feature>
<dbReference type="EMBL" id="JARJLG010000004">
    <property type="protein sequence ID" value="KAJ7782015.1"/>
    <property type="molecule type" value="Genomic_DNA"/>
</dbReference>
<comment type="caution">
    <text evidence="2">The sequence shown here is derived from an EMBL/GenBank/DDBJ whole genome shotgun (WGS) entry which is preliminary data.</text>
</comment>
<reference evidence="2" key="1">
    <citation type="submission" date="2023-03" db="EMBL/GenBank/DDBJ databases">
        <title>Massive genome expansion in bonnet fungi (Mycena s.s.) driven by repeated elements and novel gene families across ecological guilds.</title>
        <authorList>
            <consortium name="Lawrence Berkeley National Laboratory"/>
            <person name="Harder C.B."/>
            <person name="Miyauchi S."/>
            <person name="Viragh M."/>
            <person name="Kuo A."/>
            <person name="Thoen E."/>
            <person name="Andreopoulos B."/>
            <person name="Lu D."/>
            <person name="Skrede I."/>
            <person name="Drula E."/>
            <person name="Henrissat B."/>
            <person name="Morin E."/>
            <person name="Kohler A."/>
            <person name="Barry K."/>
            <person name="LaButti K."/>
            <person name="Morin E."/>
            <person name="Salamov A."/>
            <person name="Lipzen A."/>
            <person name="Mereny Z."/>
            <person name="Hegedus B."/>
            <person name="Baldrian P."/>
            <person name="Stursova M."/>
            <person name="Weitz H."/>
            <person name="Taylor A."/>
            <person name="Grigoriev I.V."/>
            <person name="Nagy L.G."/>
            <person name="Martin F."/>
            <person name="Kauserud H."/>
        </authorList>
    </citation>
    <scope>NUCLEOTIDE SEQUENCE</scope>
    <source>
        <strain evidence="2">CBHHK188m</strain>
    </source>
</reference>
<feature type="signal peptide" evidence="1">
    <location>
        <begin position="1"/>
        <end position="15"/>
    </location>
</feature>
<dbReference type="InterPro" id="IPR032675">
    <property type="entry name" value="LRR_dom_sf"/>
</dbReference>
<proteinExistence type="predicted"/>
<organism evidence="2 3">
    <name type="scientific">Mycena maculata</name>
    <dbReference type="NCBI Taxonomy" id="230809"/>
    <lineage>
        <taxon>Eukaryota</taxon>
        <taxon>Fungi</taxon>
        <taxon>Dikarya</taxon>
        <taxon>Basidiomycota</taxon>
        <taxon>Agaricomycotina</taxon>
        <taxon>Agaricomycetes</taxon>
        <taxon>Agaricomycetidae</taxon>
        <taxon>Agaricales</taxon>
        <taxon>Marasmiineae</taxon>
        <taxon>Mycenaceae</taxon>
        <taxon>Mycena</taxon>
    </lineage>
</organism>
<protein>
    <recommendedName>
        <fullName evidence="4">F-box domain-containing protein</fullName>
    </recommendedName>
</protein>
<keyword evidence="1" id="KW-0732">Signal</keyword>
<evidence type="ECO:0000256" key="1">
    <source>
        <dbReference type="SAM" id="SignalP"/>
    </source>
</evidence>
<evidence type="ECO:0000313" key="2">
    <source>
        <dbReference type="EMBL" id="KAJ7782015.1"/>
    </source>
</evidence>
<sequence length="430" mass="48024">MATPIFVLPLDLTSAIFSHCLPDGPSPPSPHTAPLLLAQICRQWREFCLDTPTLWASIVFGDVGSVELLKMWLARSKSCPLSLSLQTKDLTRGNAFMDSVMPHSARWRDVRLVIPPLSYTPLTAYHGPFPTLARLELSSMQLPSDKDTITIRDAPFLREAYLSNLPHRWRFELPLEQLTTLDFLAVDTREATRILQRCTALEHLSCRVGSSDAPPPALSLHSLRSLTVVSSVFELLSFTTPRLEQLNMGNFGLRADRTISGVRALLSRSGCDLISLTVRLWEVTPSDLQLFLSLVPSIISLKLSFATLAGFQHQIQVLGIAGVLPRLRHLEVSDSAGRVHFGPLLDVLRARRLESFRLLLTTRTIGRPQQPRIPPADVLDQFRALAAAGLQMRISTKDGKKPVTILDTLPVEFRNMSEHHFTWNSDGRVR</sequence>
<dbReference type="Proteomes" id="UP001215280">
    <property type="component" value="Unassembled WGS sequence"/>
</dbReference>
<gene>
    <name evidence="2" type="ORF">DFH07DRAFT_792319</name>
</gene>
<dbReference type="SUPFAM" id="SSF52058">
    <property type="entry name" value="L domain-like"/>
    <property type="match status" value="1"/>
</dbReference>
<dbReference type="Gene3D" id="3.80.10.10">
    <property type="entry name" value="Ribonuclease Inhibitor"/>
    <property type="match status" value="1"/>
</dbReference>
<evidence type="ECO:0000313" key="3">
    <source>
        <dbReference type="Proteomes" id="UP001215280"/>
    </source>
</evidence>
<evidence type="ECO:0008006" key="4">
    <source>
        <dbReference type="Google" id="ProtNLM"/>
    </source>
</evidence>
<accession>A0AAD7KBB5</accession>
<name>A0AAD7KBB5_9AGAR</name>
<keyword evidence="3" id="KW-1185">Reference proteome</keyword>
<dbReference type="AlphaFoldDB" id="A0AAD7KBB5"/>